<evidence type="ECO:0000313" key="1">
    <source>
        <dbReference type="EMBL" id="KAJ9095952.1"/>
    </source>
</evidence>
<comment type="caution">
    <text evidence="1">The sequence shown here is derived from an EMBL/GenBank/DDBJ whole genome shotgun (WGS) entry which is preliminary data.</text>
</comment>
<dbReference type="EMBL" id="JASBWT010000020">
    <property type="protein sequence ID" value="KAJ9095952.1"/>
    <property type="molecule type" value="Genomic_DNA"/>
</dbReference>
<evidence type="ECO:0000313" key="2">
    <source>
        <dbReference type="Proteomes" id="UP001227268"/>
    </source>
</evidence>
<organism evidence="1 2">
    <name type="scientific">Naganishia friedmannii</name>
    <dbReference type="NCBI Taxonomy" id="89922"/>
    <lineage>
        <taxon>Eukaryota</taxon>
        <taxon>Fungi</taxon>
        <taxon>Dikarya</taxon>
        <taxon>Basidiomycota</taxon>
        <taxon>Agaricomycotina</taxon>
        <taxon>Tremellomycetes</taxon>
        <taxon>Filobasidiales</taxon>
        <taxon>Filobasidiaceae</taxon>
        <taxon>Naganishia</taxon>
    </lineage>
</organism>
<name>A0ACC2VAE8_9TREE</name>
<sequence length="434" mass="47677">MPAHTRHFRPPTIPLSPLPLHIHLETSLTHLVTQYPPPTLLPAGGLYAGLLGIVYLFYRLSDLLPSDYKIQGKTVLQWQRGYWAQAERYERELLGDHGVAGVKVRPWRCGVGDDTVVYAALHVVFAIEDDNNAEAEVEAFCKAVTRQLVGRHADEQSKKHGKSASNEWLYGRAGTLFLLRLVRNASLGRQSGNIDDNTTITLNTIDSAIRAVVREIVAAPRPWIWHGNAYLGAVHGSAGIIAQVLLSIKAISGDSGDHDEEKKWIATMEPDVGQLLDVQFTETGNWPSSLASAPGRQPRDDRLLQFCHGSPGIIACLSHILPFYPHLSTRIKHAITLAQPDLFARGLLTKEPCLCHGATGNALALHDQKQREAFLAYTTEEAIREMEEGGLMRNSESPEGLYTGLAGRVWAWALGASRGFDKAGTGNFAGFDDF</sequence>
<proteinExistence type="predicted"/>
<protein>
    <submittedName>
        <fullName evidence="1">Uncharacterized protein</fullName>
    </submittedName>
</protein>
<accession>A0ACC2VAE8</accession>
<dbReference type="Proteomes" id="UP001227268">
    <property type="component" value="Unassembled WGS sequence"/>
</dbReference>
<gene>
    <name evidence="1" type="ORF">QFC21_005314</name>
</gene>
<reference evidence="1" key="1">
    <citation type="submission" date="2023-04" db="EMBL/GenBank/DDBJ databases">
        <title>Draft Genome sequencing of Naganishia species isolated from polar environments using Oxford Nanopore Technology.</title>
        <authorList>
            <person name="Leo P."/>
            <person name="Venkateswaran K."/>
        </authorList>
    </citation>
    <scope>NUCLEOTIDE SEQUENCE</scope>
    <source>
        <strain evidence="1">MNA-CCFEE 5423</strain>
    </source>
</reference>
<keyword evidence="2" id="KW-1185">Reference proteome</keyword>